<feature type="transmembrane region" description="Helical" evidence="1">
    <location>
        <begin position="221"/>
        <end position="242"/>
    </location>
</feature>
<evidence type="ECO:0000313" key="3">
    <source>
        <dbReference type="Proteomes" id="UP000184085"/>
    </source>
</evidence>
<organism evidence="2 3">
    <name type="scientific">Donghicola eburneus</name>
    <dbReference type="NCBI Taxonomy" id="393278"/>
    <lineage>
        <taxon>Bacteria</taxon>
        <taxon>Pseudomonadati</taxon>
        <taxon>Pseudomonadota</taxon>
        <taxon>Alphaproteobacteria</taxon>
        <taxon>Rhodobacterales</taxon>
        <taxon>Roseobacteraceae</taxon>
        <taxon>Donghicola</taxon>
    </lineage>
</organism>
<feature type="transmembrane region" description="Helical" evidence="1">
    <location>
        <begin position="64"/>
        <end position="85"/>
    </location>
</feature>
<dbReference type="Proteomes" id="UP000184085">
    <property type="component" value="Unassembled WGS sequence"/>
</dbReference>
<keyword evidence="1" id="KW-1133">Transmembrane helix</keyword>
<feature type="transmembrane region" description="Helical" evidence="1">
    <location>
        <begin position="115"/>
        <end position="139"/>
    </location>
</feature>
<sequence>MTAWMLFRHAVLIVARNWREALKISGVLYLIIAVFDLSISSQMPQGGMGNGMAHGEFGMSPTNMLLSIVLIAAYIIISMWIAVAWHRYVLLEEMPSGWLPTWNAPAVGRYFGKSLLIMAIVIAAALCVGLSVTITAVFAPPIAVFFGLAGMLFVGALFYRLCPVLPAVAVGESLSIRDAWHQTRGLFSSIILLVLLQFMLMLAIQIPVVLIGSLIPFLGLLAQIAASWFLTLVTVSLLTTFYGHFVQERPLAD</sequence>
<feature type="transmembrane region" description="Helical" evidence="1">
    <location>
        <begin position="21"/>
        <end position="44"/>
    </location>
</feature>
<reference evidence="3" key="1">
    <citation type="submission" date="2016-09" db="EMBL/GenBank/DDBJ databases">
        <authorList>
            <person name="Wibberg D."/>
        </authorList>
    </citation>
    <scope>NUCLEOTIDE SEQUENCE [LARGE SCALE GENOMIC DNA]</scope>
</reference>
<name>A0A1M4N3B5_9RHOB</name>
<feature type="transmembrane region" description="Helical" evidence="1">
    <location>
        <begin position="145"/>
        <end position="169"/>
    </location>
</feature>
<keyword evidence="3" id="KW-1185">Reference proteome</keyword>
<evidence type="ECO:0000256" key="1">
    <source>
        <dbReference type="SAM" id="Phobius"/>
    </source>
</evidence>
<keyword evidence="1" id="KW-0472">Membrane</keyword>
<evidence type="ECO:0000313" key="2">
    <source>
        <dbReference type="EMBL" id="SCM69372.1"/>
    </source>
</evidence>
<dbReference type="AlphaFoldDB" id="A0A1M4N3B5"/>
<protein>
    <submittedName>
        <fullName evidence="2">Putative membrane protein</fullName>
    </submittedName>
</protein>
<proteinExistence type="predicted"/>
<feature type="transmembrane region" description="Helical" evidence="1">
    <location>
        <begin position="190"/>
        <end position="215"/>
    </location>
</feature>
<keyword evidence="1" id="KW-0812">Transmembrane</keyword>
<gene>
    <name evidence="2" type="ORF">KARMA_3610</name>
</gene>
<dbReference type="EMBL" id="FMJB01000064">
    <property type="protein sequence ID" value="SCM69372.1"/>
    <property type="molecule type" value="Genomic_DNA"/>
</dbReference>
<accession>A0A1M4N3B5</accession>